<gene>
    <name evidence="2" type="ORF">HICCMSTLAB_LOCUS7325</name>
</gene>
<dbReference type="SUPFAM" id="SSF53335">
    <property type="entry name" value="S-adenosyl-L-methionine-dependent methyltransferases"/>
    <property type="match status" value="2"/>
</dbReference>
<dbReference type="InterPro" id="IPR052220">
    <property type="entry name" value="METTL25"/>
</dbReference>
<proteinExistence type="predicted"/>
<keyword evidence="3" id="KW-1185">Reference proteome</keyword>
<dbReference type="PANTHER" id="PTHR12496:SF2">
    <property type="entry name" value="METHYLTRANSFERASE-LIKE PROTEIN 25B"/>
    <property type="match status" value="1"/>
</dbReference>
<feature type="domain" description="Methyltransferase" evidence="1">
    <location>
        <begin position="165"/>
        <end position="325"/>
    </location>
</feature>
<evidence type="ECO:0000259" key="1">
    <source>
        <dbReference type="Pfam" id="PF13679"/>
    </source>
</evidence>
<comment type="caution">
    <text evidence="2">The sequence shown here is derived from an EMBL/GenBank/DDBJ whole genome shotgun (WGS) entry which is preliminary data.</text>
</comment>
<dbReference type="InterPro" id="IPR029063">
    <property type="entry name" value="SAM-dependent_MTases_sf"/>
</dbReference>
<dbReference type="InterPro" id="IPR025714">
    <property type="entry name" value="Methyltranfer_dom"/>
</dbReference>
<protein>
    <submittedName>
        <fullName evidence="2">Similar to Rrnad1: Protein RRNAD1 (Rattus norvegicus)</fullName>
    </submittedName>
</protein>
<dbReference type="OrthoDB" id="5875367at2759"/>
<reference evidence="2" key="1">
    <citation type="submission" date="2021-04" db="EMBL/GenBank/DDBJ databases">
        <authorList>
            <person name="Chebbi M.A.C M."/>
        </authorList>
    </citation>
    <scope>NUCLEOTIDE SEQUENCE</scope>
</reference>
<dbReference type="EMBL" id="CAJNRD030001120">
    <property type="protein sequence ID" value="CAG5093999.1"/>
    <property type="molecule type" value="Genomic_DNA"/>
</dbReference>
<dbReference type="PANTHER" id="PTHR12496">
    <property type="entry name" value="CGI-41 METHYLTRANSFERASE"/>
    <property type="match status" value="1"/>
</dbReference>
<accession>A0A8J2HGW6</accession>
<sequence length="503" mass="58443">MGVKYEDYTHVYSRHVWYFAKVTIMCTCKVCLGVRRVVDNIFEIFKIHGWILDAYIIDFYQDDLWSKLPSSWRNFFKTISIQELGSWMLDELQSKKVWPLSLIALKQSIKLLTIDRNPISDAETKFVCSGAQWNYRKLENSDFKIPKNDLACRHKNLFTKHIKIKKRYEIDKFSEICAKCCYLANCKCIVDTGAGMGHLARQLSYKYNLSVICVEQTKELSDLAKKYDAEYLVTIKKHLPDFDSRSSYHLCAKLCQEDSSNESLIGNINEIFESTFGRKSIEEGFGFIGLHPCGDLAVTLLKLYVKQPNVKFITIVGCCYMKLTTSGERNSLGYPLSNYLRSKSNNYLSYAALEVACHAVENYCDKMKTGDYNNLKVHAYRGMLEMLLIKKAGLIMRHGRVNSVKVNEHMTFQRYCELATAKFDDDKKILESDYNWEEVRKHLDRWQEVVAFEALRMMLAPLVETAVLLDRFLFLSEHHLKPLLKAEFDPRRSPRNFVLVSIK</sequence>
<name>A0A8J2HGW6_COTCN</name>
<dbReference type="AlphaFoldDB" id="A0A8J2HGW6"/>
<organism evidence="2 3">
    <name type="scientific">Cotesia congregata</name>
    <name type="common">Parasitoid wasp</name>
    <name type="synonym">Apanteles congregatus</name>
    <dbReference type="NCBI Taxonomy" id="51543"/>
    <lineage>
        <taxon>Eukaryota</taxon>
        <taxon>Metazoa</taxon>
        <taxon>Ecdysozoa</taxon>
        <taxon>Arthropoda</taxon>
        <taxon>Hexapoda</taxon>
        <taxon>Insecta</taxon>
        <taxon>Pterygota</taxon>
        <taxon>Neoptera</taxon>
        <taxon>Endopterygota</taxon>
        <taxon>Hymenoptera</taxon>
        <taxon>Apocrita</taxon>
        <taxon>Ichneumonoidea</taxon>
        <taxon>Braconidae</taxon>
        <taxon>Microgastrinae</taxon>
        <taxon>Cotesia</taxon>
    </lineage>
</organism>
<dbReference type="Pfam" id="PF13679">
    <property type="entry name" value="Methyltransf_32"/>
    <property type="match status" value="1"/>
</dbReference>
<dbReference type="Proteomes" id="UP000786811">
    <property type="component" value="Unassembled WGS sequence"/>
</dbReference>
<evidence type="ECO:0000313" key="2">
    <source>
        <dbReference type="EMBL" id="CAG5093999.1"/>
    </source>
</evidence>
<evidence type="ECO:0000313" key="3">
    <source>
        <dbReference type="Proteomes" id="UP000786811"/>
    </source>
</evidence>